<keyword evidence="2" id="KW-1133">Transmembrane helix</keyword>
<accession>A0A9P8WBI5</accession>
<evidence type="ECO:0000313" key="4">
    <source>
        <dbReference type="EMBL" id="KAH6892495.1"/>
    </source>
</evidence>
<feature type="region of interest" description="Disordered" evidence="1">
    <location>
        <begin position="364"/>
        <end position="405"/>
    </location>
</feature>
<gene>
    <name evidence="4" type="ORF">B0T10DRAFT_401489</name>
</gene>
<protein>
    <recommendedName>
        <fullName evidence="3">Azaphilone pigments biosynthesis cluster protein L N-terminal domain-containing protein</fullName>
    </recommendedName>
</protein>
<dbReference type="InterPro" id="IPR031348">
    <property type="entry name" value="PigL_N"/>
</dbReference>
<keyword evidence="2" id="KW-0472">Membrane</keyword>
<proteinExistence type="predicted"/>
<sequence>MADSLSIASSVVVLVAFAFTSSTVLYTTVLDFKSQDKNSRALKYELADLRGVLQLLAETIDNNSNISFDILKLPLLRCGKTCEEYGDLIARCMKHSSPSQLSLQNWISQKYLKGDITDFRDMLAGYKSIINLALANAYTRVITSITPYTLENYKDFIRDTTNDLQEYVKRLEERGRALAASEAESPIRDEPELMAILEEKQSTQEGLKISLQLSARIEQLESISKEHPQFLQQPSSQESIRSGLGAANASIQSLVSRLQTGEHDIDKIMEAKRSAVPFSEHEATQLAQLQETKESIRQCMSVVANAGETLTNERCNIFEDMTTADSSYSISVSAVKDLIVARQRNLRGRSRQLGGHISDESYRRTIDDLTQPDLESVKSNGQGVEQTPSAHGLNNGGVVSHGFER</sequence>
<evidence type="ECO:0000259" key="3">
    <source>
        <dbReference type="Pfam" id="PF17111"/>
    </source>
</evidence>
<reference evidence="4 5" key="1">
    <citation type="journal article" date="2021" name="Nat. Commun.">
        <title>Genetic determinants of endophytism in the Arabidopsis root mycobiome.</title>
        <authorList>
            <person name="Mesny F."/>
            <person name="Miyauchi S."/>
            <person name="Thiergart T."/>
            <person name="Pickel B."/>
            <person name="Atanasova L."/>
            <person name="Karlsson M."/>
            <person name="Huettel B."/>
            <person name="Barry K.W."/>
            <person name="Haridas S."/>
            <person name="Chen C."/>
            <person name="Bauer D."/>
            <person name="Andreopoulos W."/>
            <person name="Pangilinan J."/>
            <person name="LaButti K."/>
            <person name="Riley R."/>
            <person name="Lipzen A."/>
            <person name="Clum A."/>
            <person name="Drula E."/>
            <person name="Henrissat B."/>
            <person name="Kohler A."/>
            <person name="Grigoriev I.V."/>
            <person name="Martin F.M."/>
            <person name="Hacquard S."/>
        </authorList>
    </citation>
    <scope>NUCLEOTIDE SEQUENCE [LARGE SCALE GENOMIC DNA]</scope>
    <source>
        <strain evidence="4 5">MPI-CAGE-CH-0241</strain>
    </source>
</reference>
<dbReference type="EMBL" id="JAGPYM010000007">
    <property type="protein sequence ID" value="KAH6892495.1"/>
    <property type="molecule type" value="Genomic_DNA"/>
</dbReference>
<dbReference type="Pfam" id="PF17111">
    <property type="entry name" value="PigL_N"/>
    <property type="match status" value="1"/>
</dbReference>
<evidence type="ECO:0000313" key="5">
    <source>
        <dbReference type="Proteomes" id="UP000777438"/>
    </source>
</evidence>
<keyword evidence="2" id="KW-0812">Transmembrane</keyword>
<feature type="domain" description="Azaphilone pigments biosynthesis cluster protein L N-terminal" evidence="3">
    <location>
        <begin position="2"/>
        <end position="209"/>
    </location>
</feature>
<evidence type="ECO:0000256" key="2">
    <source>
        <dbReference type="SAM" id="Phobius"/>
    </source>
</evidence>
<feature type="transmembrane region" description="Helical" evidence="2">
    <location>
        <begin position="6"/>
        <end position="30"/>
    </location>
</feature>
<keyword evidence="5" id="KW-1185">Reference proteome</keyword>
<name>A0A9P8WBI5_9HYPO</name>
<dbReference type="AlphaFoldDB" id="A0A9P8WBI5"/>
<dbReference type="Proteomes" id="UP000777438">
    <property type="component" value="Unassembled WGS sequence"/>
</dbReference>
<evidence type="ECO:0000256" key="1">
    <source>
        <dbReference type="SAM" id="MobiDB-lite"/>
    </source>
</evidence>
<feature type="compositionally biased region" description="Polar residues" evidence="1">
    <location>
        <begin position="377"/>
        <end position="389"/>
    </location>
</feature>
<comment type="caution">
    <text evidence="4">The sequence shown here is derived from an EMBL/GenBank/DDBJ whole genome shotgun (WGS) entry which is preliminary data.</text>
</comment>
<organism evidence="4 5">
    <name type="scientific">Thelonectria olida</name>
    <dbReference type="NCBI Taxonomy" id="1576542"/>
    <lineage>
        <taxon>Eukaryota</taxon>
        <taxon>Fungi</taxon>
        <taxon>Dikarya</taxon>
        <taxon>Ascomycota</taxon>
        <taxon>Pezizomycotina</taxon>
        <taxon>Sordariomycetes</taxon>
        <taxon>Hypocreomycetidae</taxon>
        <taxon>Hypocreales</taxon>
        <taxon>Nectriaceae</taxon>
        <taxon>Thelonectria</taxon>
    </lineage>
</organism>
<dbReference type="OrthoDB" id="5068804at2759"/>